<accession>A0ABR1RKC6</accession>
<evidence type="ECO:0000259" key="3">
    <source>
        <dbReference type="Pfam" id="PF12697"/>
    </source>
</evidence>
<dbReference type="InterPro" id="IPR000073">
    <property type="entry name" value="AB_hydrolase_1"/>
</dbReference>
<dbReference type="SUPFAM" id="SSF53474">
    <property type="entry name" value="alpha/beta-Hydrolases"/>
    <property type="match status" value="1"/>
</dbReference>
<dbReference type="InterPro" id="IPR029058">
    <property type="entry name" value="AB_hydrolase_fold"/>
</dbReference>
<evidence type="ECO:0000313" key="5">
    <source>
        <dbReference type="Proteomes" id="UP001396898"/>
    </source>
</evidence>
<dbReference type="Proteomes" id="UP001396898">
    <property type="component" value="Unassembled WGS sequence"/>
</dbReference>
<reference evidence="4 5" key="1">
    <citation type="submission" date="2023-01" db="EMBL/GenBank/DDBJ databases">
        <title>Analysis of 21 Apiospora genomes using comparative genomics revels a genus with tremendous synthesis potential of carbohydrate active enzymes and secondary metabolites.</title>
        <authorList>
            <person name="Sorensen T."/>
        </authorList>
    </citation>
    <scope>NUCLEOTIDE SEQUENCE [LARGE SCALE GENOMIC DNA]</scope>
    <source>
        <strain evidence="4 5">CBS 20057</strain>
    </source>
</reference>
<sequence length="337" mass="36218">MDVAPEVPGLRSMNLSTKPDCPIKYTITTLNSSDEPQSNTILIVFINGLGLPQASWQPTLRLLQADLAAASSSAGTRYPGIHAVTYDRYGQGLSQPPHGAKPAPHDLLDAVSDLSAFLDGVKSFHLPENNSTRLFLVAHSIGVPLSRLYAERHPGSVAALLVLDSNMANNDFVSLFPDPDTPSFDPQRDLPPDTTPDQLRAARRFAQAMFHPSAPNGENLDRSTLPALLPLSDGPILIGDSSNEEGKPPLLLQVVGHDPETFAEESLKVSPRGLTERYVQPAWERYNEGLLAIGGAAAGSRKVVIAPGCGHFIQKNNPRFVADEVIAMVKVLCDGRA</sequence>
<name>A0ABR1RKC6_9PEZI</name>
<feature type="domain" description="AB hydrolase-1" evidence="3">
    <location>
        <begin position="43"/>
        <end position="323"/>
    </location>
</feature>
<keyword evidence="5" id="KW-1185">Reference proteome</keyword>
<dbReference type="EMBL" id="JAQQWI010000013">
    <property type="protein sequence ID" value="KAK8013372.1"/>
    <property type="molecule type" value="Genomic_DNA"/>
</dbReference>
<proteinExistence type="predicted"/>
<comment type="caution">
    <text evidence="4">The sequence shown here is derived from an EMBL/GenBank/DDBJ whole genome shotgun (WGS) entry which is preliminary data.</text>
</comment>
<organism evidence="4 5">
    <name type="scientific">Apiospora marii</name>
    <dbReference type="NCBI Taxonomy" id="335849"/>
    <lineage>
        <taxon>Eukaryota</taxon>
        <taxon>Fungi</taxon>
        <taxon>Dikarya</taxon>
        <taxon>Ascomycota</taxon>
        <taxon>Pezizomycotina</taxon>
        <taxon>Sordariomycetes</taxon>
        <taxon>Xylariomycetidae</taxon>
        <taxon>Amphisphaeriales</taxon>
        <taxon>Apiosporaceae</taxon>
        <taxon>Apiospora</taxon>
    </lineage>
</organism>
<dbReference type="PANTHER" id="PTHR43798:SF31">
    <property type="entry name" value="AB HYDROLASE SUPERFAMILY PROTEIN YCLE"/>
    <property type="match status" value="1"/>
</dbReference>
<keyword evidence="1" id="KW-0378">Hydrolase</keyword>
<dbReference type="Gene3D" id="3.40.50.1820">
    <property type="entry name" value="alpha/beta hydrolase"/>
    <property type="match status" value="1"/>
</dbReference>
<protein>
    <submittedName>
        <fullName evidence="4">Alpha/beta-hydrolase</fullName>
    </submittedName>
</protein>
<evidence type="ECO:0000313" key="4">
    <source>
        <dbReference type="EMBL" id="KAK8013372.1"/>
    </source>
</evidence>
<dbReference type="InterPro" id="IPR050266">
    <property type="entry name" value="AB_hydrolase_sf"/>
</dbReference>
<gene>
    <name evidence="4" type="ORF">PG991_008965</name>
</gene>
<feature type="region of interest" description="Disordered" evidence="2">
    <location>
        <begin position="177"/>
        <end position="196"/>
    </location>
</feature>
<evidence type="ECO:0000256" key="2">
    <source>
        <dbReference type="SAM" id="MobiDB-lite"/>
    </source>
</evidence>
<dbReference type="Pfam" id="PF12697">
    <property type="entry name" value="Abhydrolase_6"/>
    <property type="match status" value="1"/>
</dbReference>
<evidence type="ECO:0000256" key="1">
    <source>
        <dbReference type="ARBA" id="ARBA00022801"/>
    </source>
</evidence>
<dbReference type="PANTHER" id="PTHR43798">
    <property type="entry name" value="MONOACYLGLYCEROL LIPASE"/>
    <property type="match status" value="1"/>
</dbReference>